<evidence type="ECO:0000313" key="2">
    <source>
        <dbReference type="Proteomes" id="UP000324832"/>
    </source>
</evidence>
<keyword evidence="2" id="KW-1185">Reference proteome</keyword>
<dbReference type="EMBL" id="FZQP02003334">
    <property type="protein sequence ID" value="VVC98015.1"/>
    <property type="molecule type" value="Genomic_DNA"/>
</dbReference>
<name>A0A5E4QIY8_9NEOP</name>
<sequence>MQVVLLRSPQRLILGVQEMFVRYFPIAFTHIPIEESINVFSCFAECRRNVTINNLKPINFSVRYYNDFDNKYIDISRWPAEDVDKALMTLLAESKEKELLKFISICYEKKVAIGKDILKTLFRGYSTNGKVNNVNVLQKYCNRVMPNYYQYNGEFFHYLAKAECMRGNSDKGLSILFNAYKKYEAHRGFYRTIFKELIYDSVTNRSEASLVVFKKYVLELSNKWSDSYPLVCFWHMCWKSDWFSDQQLAEELLESSEELQKVIKNMASAMCISVLKEYNDDAAARFLQILLKYKMMDEYAHILKILFAYKLKNRDVRGCTEILRNCDALGVSLPAYQHNQFIKMMIKRKDDGKQTPSKTENFKLKF</sequence>
<proteinExistence type="predicted"/>
<organism evidence="1 2">
    <name type="scientific">Leptidea sinapis</name>
    <dbReference type="NCBI Taxonomy" id="189913"/>
    <lineage>
        <taxon>Eukaryota</taxon>
        <taxon>Metazoa</taxon>
        <taxon>Ecdysozoa</taxon>
        <taxon>Arthropoda</taxon>
        <taxon>Hexapoda</taxon>
        <taxon>Insecta</taxon>
        <taxon>Pterygota</taxon>
        <taxon>Neoptera</taxon>
        <taxon>Endopterygota</taxon>
        <taxon>Lepidoptera</taxon>
        <taxon>Glossata</taxon>
        <taxon>Ditrysia</taxon>
        <taxon>Papilionoidea</taxon>
        <taxon>Pieridae</taxon>
        <taxon>Dismorphiinae</taxon>
        <taxon>Leptidea</taxon>
    </lineage>
</organism>
<dbReference type="AlphaFoldDB" id="A0A5E4QIY8"/>
<reference evidence="1 2" key="1">
    <citation type="submission" date="2017-07" db="EMBL/GenBank/DDBJ databases">
        <authorList>
            <person name="Talla V."/>
            <person name="Backstrom N."/>
        </authorList>
    </citation>
    <scope>NUCLEOTIDE SEQUENCE [LARGE SCALE GENOMIC DNA]</scope>
</reference>
<evidence type="ECO:0000313" key="1">
    <source>
        <dbReference type="EMBL" id="VVC98015.1"/>
    </source>
</evidence>
<gene>
    <name evidence="1" type="ORF">LSINAPIS_LOCUS9171</name>
</gene>
<dbReference type="Proteomes" id="UP000324832">
    <property type="component" value="Unassembled WGS sequence"/>
</dbReference>
<protein>
    <submittedName>
        <fullName evidence="1">Uncharacterized protein</fullName>
    </submittedName>
</protein>
<accession>A0A5E4QIY8</accession>